<evidence type="ECO:0000313" key="3">
    <source>
        <dbReference type="Proteomes" id="UP000290288"/>
    </source>
</evidence>
<comment type="caution">
    <text evidence="2">The sequence shown here is derived from an EMBL/GenBank/DDBJ whole genome shotgun (WGS) entry which is preliminary data.</text>
</comment>
<dbReference type="EMBL" id="SDEE01000121">
    <property type="protein sequence ID" value="RXW21091.1"/>
    <property type="molecule type" value="Genomic_DNA"/>
</dbReference>
<evidence type="ECO:0000313" key="2">
    <source>
        <dbReference type="EMBL" id="RXW21091.1"/>
    </source>
</evidence>
<dbReference type="Proteomes" id="UP000290288">
    <property type="component" value="Unassembled WGS sequence"/>
</dbReference>
<gene>
    <name evidence="2" type="ORF">EST38_g4770</name>
</gene>
<protein>
    <submittedName>
        <fullName evidence="2">Uncharacterized protein</fullName>
    </submittedName>
</protein>
<sequence>MGRNRKHHTTEAVVEAQRDYSKKYYQKNATEINRKRREQYQKARVASTQKSVDERPADPQPPLKGLQFYWVERAATIPDRLNTYLGGKSDHDYIDQVCDNFIKDHTDLEEAKNRIDHQILGIGEIQKSLSRCQGKILNHFGKLTEYNATEPVEHRMANLVRWLQDILAWAMVDTDELITRYKKRQLDFQH</sequence>
<name>A0A4Q2DP27_9AGAR</name>
<dbReference type="AlphaFoldDB" id="A0A4Q2DP27"/>
<proteinExistence type="predicted"/>
<keyword evidence="3" id="KW-1185">Reference proteome</keyword>
<organism evidence="2 3">
    <name type="scientific">Candolleomyces aberdarensis</name>
    <dbReference type="NCBI Taxonomy" id="2316362"/>
    <lineage>
        <taxon>Eukaryota</taxon>
        <taxon>Fungi</taxon>
        <taxon>Dikarya</taxon>
        <taxon>Basidiomycota</taxon>
        <taxon>Agaricomycotina</taxon>
        <taxon>Agaricomycetes</taxon>
        <taxon>Agaricomycetidae</taxon>
        <taxon>Agaricales</taxon>
        <taxon>Agaricineae</taxon>
        <taxon>Psathyrellaceae</taxon>
        <taxon>Candolleomyces</taxon>
    </lineage>
</organism>
<dbReference type="OrthoDB" id="2654423at2759"/>
<feature type="region of interest" description="Disordered" evidence="1">
    <location>
        <begin position="25"/>
        <end position="60"/>
    </location>
</feature>
<reference evidence="2 3" key="1">
    <citation type="submission" date="2019-01" db="EMBL/GenBank/DDBJ databases">
        <title>Draft genome sequence of Psathyrella aberdarensis IHI B618.</title>
        <authorList>
            <person name="Buettner E."/>
            <person name="Kellner H."/>
        </authorList>
    </citation>
    <scope>NUCLEOTIDE SEQUENCE [LARGE SCALE GENOMIC DNA]</scope>
    <source>
        <strain evidence="2 3">IHI B618</strain>
    </source>
</reference>
<accession>A0A4Q2DP27</accession>
<evidence type="ECO:0000256" key="1">
    <source>
        <dbReference type="SAM" id="MobiDB-lite"/>
    </source>
</evidence>